<evidence type="ECO:0000313" key="7">
    <source>
        <dbReference type="Proteomes" id="UP000247702"/>
    </source>
</evidence>
<feature type="region of interest" description="Disordered" evidence="3">
    <location>
        <begin position="416"/>
        <end position="442"/>
    </location>
</feature>
<keyword evidence="6" id="KW-0418">Kinase</keyword>
<dbReference type="PROSITE" id="PS50011">
    <property type="entry name" value="PROTEIN_KINASE_DOM"/>
    <property type="match status" value="1"/>
</dbReference>
<keyword evidence="6" id="KW-0808">Transferase</keyword>
<dbReference type="PANTHER" id="PTHR44329">
    <property type="entry name" value="SERINE/THREONINE-PROTEIN KINASE TNNI3K-RELATED"/>
    <property type="match status" value="1"/>
</dbReference>
<dbReference type="GO" id="GO:0005524">
    <property type="term" value="F:ATP binding"/>
    <property type="evidence" value="ECO:0007669"/>
    <property type="project" value="UniProtKB-KW"/>
</dbReference>
<dbReference type="InterPro" id="IPR051681">
    <property type="entry name" value="Ser/Thr_Kinases-Pseudokinases"/>
</dbReference>
<dbReference type="AlphaFoldDB" id="A0A2Z6R7C4"/>
<dbReference type="PANTHER" id="PTHR44329:SF298">
    <property type="entry name" value="MIXED LINEAGE KINASE DOMAIN-LIKE PROTEIN"/>
    <property type="match status" value="1"/>
</dbReference>
<reference evidence="6" key="2">
    <citation type="submission" date="2019-10" db="EMBL/GenBank/DDBJ databases">
        <title>Conservation and host-specific expression of non-tandemly repeated heterogenous ribosome RNA gene in arbuscular mycorrhizal fungi.</title>
        <authorList>
            <person name="Maeda T."/>
            <person name="Kobayashi Y."/>
            <person name="Nakagawa T."/>
            <person name="Ezawa T."/>
            <person name="Yamaguchi K."/>
            <person name="Bino T."/>
            <person name="Nishimoto Y."/>
            <person name="Shigenobu S."/>
            <person name="Kawaguchi M."/>
        </authorList>
    </citation>
    <scope>NUCLEOTIDE SEQUENCE</scope>
    <source>
        <strain evidence="6">HR1</strain>
    </source>
</reference>
<dbReference type="Proteomes" id="UP000615446">
    <property type="component" value="Unassembled WGS sequence"/>
</dbReference>
<dbReference type="OrthoDB" id="4062651at2759"/>
<gene>
    <name evidence="6" type="ORF">RCL2_002572700</name>
    <name evidence="5" type="ORF">RclHR1_03140012</name>
</gene>
<evidence type="ECO:0000313" key="6">
    <source>
        <dbReference type="EMBL" id="GES99216.1"/>
    </source>
</evidence>
<dbReference type="Gene3D" id="1.10.510.10">
    <property type="entry name" value="Transferase(Phosphotransferase) domain 1"/>
    <property type="match status" value="1"/>
</dbReference>
<dbReference type="InterPro" id="IPR011009">
    <property type="entry name" value="Kinase-like_dom_sf"/>
</dbReference>
<evidence type="ECO:0000256" key="1">
    <source>
        <dbReference type="ARBA" id="ARBA00022741"/>
    </source>
</evidence>
<keyword evidence="2" id="KW-0067">ATP-binding</keyword>
<feature type="compositionally biased region" description="Polar residues" evidence="3">
    <location>
        <begin position="432"/>
        <end position="442"/>
    </location>
</feature>
<accession>A0A2Z6R7C4</accession>
<comment type="caution">
    <text evidence="5">The sequence shown here is derived from an EMBL/GenBank/DDBJ whole genome shotgun (WGS) entry which is preliminary data.</text>
</comment>
<dbReference type="GO" id="GO:0004674">
    <property type="term" value="F:protein serine/threonine kinase activity"/>
    <property type="evidence" value="ECO:0007669"/>
    <property type="project" value="TreeGrafter"/>
</dbReference>
<organism evidence="5 7">
    <name type="scientific">Rhizophagus clarus</name>
    <dbReference type="NCBI Taxonomy" id="94130"/>
    <lineage>
        <taxon>Eukaryota</taxon>
        <taxon>Fungi</taxon>
        <taxon>Fungi incertae sedis</taxon>
        <taxon>Mucoromycota</taxon>
        <taxon>Glomeromycotina</taxon>
        <taxon>Glomeromycetes</taxon>
        <taxon>Glomerales</taxon>
        <taxon>Glomeraceae</taxon>
        <taxon>Rhizophagus</taxon>
    </lineage>
</organism>
<dbReference type="EMBL" id="BEXD01002380">
    <property type="protein sequence ID" value="GBB98113.1"/>
    <property type="molecule type" value="Genomic_DNA"/>
</dbReference>
<sequence>MISHLIKIWQSKLSCFITSICINFLNFLHKLKPIEPSVVVLHDCSNCDQCKIDNLPCQPCIREQYQKEYKDWKSCNEKINKLVKYVRPSPVNTNLFLEWIPYEKLKMIEKNFAKGGFGTISLATWEDGYVVRWDHQKNQWHRKGKMQVILKTMNKLENINDNFITELEAYFRCSSPHLINYFGITQDPETNDYAIVMEHAENGDLRNYLTYLQIKGISLFWRRKLDIIRNIVAGLEIIHVTGMMHRDLHIGNILQFKDLLYPSRISDLGLTKQANEIVTKEIIGVLPYIAPEVLDKKPYTKASDIYSLAMILWEVGTEKIPYEDISFNTEFAKNGLRPEIPKEIPNCYADLIKRCWDQDPQKRPTALEIKEKIMGWQSVLGWFPTDASRIDEEAKQFEEADDKKSEKLKKRFIEPPLKPSEISADEIRPNNPIKSHSVPFNL</sequence>
<dbReference type="InterPro" id="IPR000719">
    <property type="entry name" value="Prot_kinase_dom"/>
</dbReference>
<keyword evidence="1" id="KW-0547">Nucleotide-binding</keyword>
<protein>
    <submittedName>
        <fullName evidence="6">Kinase-like domain-containing protein</fullName>
    </submittedName>
</protein>
<evidence type="ECO:0000313" key="5">
    <source>
        <dbReference type="EMBL" id="GBB98113.1"/>
    </source>
</evidence>
<proteinExistence type="predicted"/>
<reference evidence="5 7" key="1">
    <citation type="submission" date="2017-11" db="EMBL/GenBank/DDBJ databases">
        <title>The genome of Rhizophagus clarus HR1 reveals common genetic basis of auxotrophy among arbuscular mycorrhizal fungi.</title>
        <authorList>
            <person name="Kobayashi Y."/>
        </authorList>
    </citation>
    <scope>NUCLEOTIDE SEQUENCE [LARGE SCALE GENOMIC DNA]</scope>
    <source>
        <strain evidence="5 7">HR1</strain>
    </source>
</reference>
<dbReference type="EMBL" id="BLAL01000278">
    <property type="protein sequence ID" value="GES99216.1"/>
    <property type="molecule type" value="Genomic_DNA"/>
</dbReference>
<evidence type="ECO:0000256" key="3">
    <source>
        <dbReference type="SAM" id="MobiDB-lite"/>
    </source>
</evidence>
<dbReference type="Pfam" id="PF07714">
    <property type="entry name" value="PK_Tyr_Ser-Thr"/>
    <property type="match status" value="1"/>
</dbReference>
<dbReference type="InterPro" id="IPR001245">
    <property type="entry name" value="Ser-Thr/Tyr_kinase_cat_dom"/>
</dbReference>
<dbReference type="Proteomes" id="UP000247702">
    <property type="component" value="Unassembled WGS sequence"/>
</dbReference>
<evidence type="ECO:0000259" key="4">
    <source>
        <dbReference type="PROSITE" id="PS50011"/>
    </source>
</evidence>
<dbReference type="SUPFAM" id="SSF56112">
    <property type="entry name" value="Protein kinase-like (PK-like)"/>
    <property type="match status" value="1"/>
</dbReference>
<evidence type="ECO:0000256" key="2">
    <source>
        <dbReference type="ARBA" id="ARBA00022840"/>
    </source>
</evidence>
<feature type="domain" description="Protein kinase" evidence="4">
    <location>
        <begin position="106"/>
        <end position="380"/>
    </location>
</feature>
<name>A0A2Z6R7C4_9GLOM</name>
<keyword evidence="7" id="KW-1185">Reference proteome</keyword>